<sequence length="180" mass="18911">MDVRGKVIIAAATVVIVLIIVAYFLFRKKPSSSKPSSSKPSSSSASIAGGKISGKASPQTAAVAPPVSGYYFLQSISTGLFLDKEGNLHKNMANADSFYINVDSNQMQPQPNLGISPSATPGSVVNMYVTPNGGVLGISIPEQPIYYVSVNNNGLSSSTLSNISKTANQNQYLFKFVPSS</sequence>
<feature type="transmembrane region" description="Helical" evidence="2">
    <location>
        <begin position="6"/>
        <end position="26"/>
    </location>
</feature>
<keyword evidence="2" id="KW-0812">Transmembrane</keyword>
<keyword evidence="2" id="KW-0472">Membrane</keyword>
<keyword evidence="2" id="KW-1133">Transmembrane helix</keyword>
<organism evidence="3">
    <name type="scientific">viral metagenome</name>
    <dbReference type="NCBI Taxonomy" id="1070528"/>
    <lineage>
        <taxon>unclassified sequences</taxon>
        <taxon>metagenomes</taxon>
        <taxon>organismal metagenomes</taxon>
    </lineage>
</organism>
<name>A0A6C0KTL0_9ZZZZ</name>
<dbReference type="EMBL" id="MN740961">
    <property type="protein sequence ID" value="QHU20017.1"/>
    <property type="molecule type" value="Genomic_DNA"/>
</dbReference>
<reference evidence="3" key="1">
    <citation type="journal article" date="2020" name="Nature">
        <title>Giant virus diversity and host interactions through global metagenomics.</title>
        <authorList>
            <person name="Schulz F."/>
            <person name="Roux S."/>
            <person name="Paez-Espino D."/>
            <person name="Jungbluth S."/>
            <person name="Walsh D.A."/>
            <person name="Denef V.J."/>
            <person name="McMahon K.D."/>
            <person name="Konstantinidis K.T."/>
            <person name="Eloe-Fadrosh E.A."/>
            <person name="Kyrpides N.C."/>
            <person name="Woyke T."/>
        </authorList>
    </citation>
    <scope>NUCLEOTIDE SEQUENCE</scope>
    <source>
        <strain evidence="3">GVMAG-S-3300013014-136</strain>
    </source>
</reference>
<evidence type="ECO:0000256" key="2">
    <source>
        <dbReference type="SAM" id="Phobius"/>
    </source>
</evidence>
<protein>
    <submittedName>
        <fullName evidence="3">Uncharacterized protein</fullName>
    </submittedName>
</protein>
<evidence type="ECO:0000313" key="3">
    <source>
        <dbReference type="EMBL" id="QHU20017.1"/>
    </source>
</evidence>
<feature type="region of interest" description="Disordered" evidence="1">
    <location>
        <begin position="30"/>
        <end position="50"/>
    </location>
</feature>
<proteinExistence type="predicted"/>
<feature type="compositionally biased region" description="Low complexity" evidence="1">
    <location>
        <begin position="32"/>
        <end position="50"/>
    </location>
</feature>
<dbReference type="AlphaFoldDB" id="A0A6C0KTL0"/>
<evidence type="ECO:0000256" key="1">
    <source>
        <dbReference type="SAM" id="MobiDB-lite"/>
    </source>
</evidence>
<accession>A0A6C0KTL0</accession>